<keyword evidence="1" id="KW-1133">Transmembrane helix</keyword>
<dbReference type="GO" id="GO:0044874">
    <property type="term" value="P:lipoprotein localization to outer membrane"/>
    <property type="evidence" value="ECO:0007669"/>
    <property type="project" value="TreeGrafter"/>
</dbReference>
<dbReference type="PANTHER" id="PTHR30489">
    <property type="entry name" value="LIPOPROTEIN-RELEASING SYSTEM TRANSMEMBRANE PROTEIN LOLE"/>
    <property type="match status" value="1"/>
</dbReference>
<dbReference type="EMBL" id="SGJB01000020">
    <property type="protein sequence ID" value="TQQ83903.1"/>
    <property type="molecule type" value="Genomic_DNA"/>
</dbReference>
<evidence type="ECO:0000313" key="3">
    <source>
        <dbReference type="Proteomes" id="UP000317863"/>
    </source>
</evidence>
<sequence>MIIIMSSTNKNISIATGENTDFKLFFSEIEEKNNLEEFYKYEPIIQKIESQLHEIEGIKRIYKYYTVPVEIIVDGEKRDIQYINKVENNDVKKLEKTLFDKEMDTEKFKNGYYICIHREYAKEYNIKKGDTIRLRYLSDKNYRYVNFKVLELTRSSPDFGFIYCDVFDNYKFDALINDIEVTTNKSYYKSVEDSILKIQSNYPDIMGVYNINDIDSNNRAFINIIFFIFILIIILSGFITTSISISKSADNIINRGRDFMILFYIGATEDQIRRIIQLESKRSFTYPAIIGFLLGVPVSYLICTIIRIKGGYYIDFKIPWILFFITMSIIYLISIITSKEIHKTIIKYSNDYFLH</sequence>
<proteinExistence type="predicted"/>
<keyword evidence="1" id="KW-0812">Transmembrane</keyword>
<evidence type="ECO:0000313" key="2">
    <source>
        <dbReference type="EMBL" id="TQQ83903.1"/>
    </source>
</evidence>
<dbReference type="OrthoDB" id="9812429at2"/>
<feature type="transmembrane region" description="Helical" evidence="1">
    <location>
        <begin position="320"/>
        <end position="337"/>
    </location>
</feature>
<comment type="caution">
    <text evidence="2">The sequence shown here is derived from an EMBL/GenBank/DDBJ whole genome shotgun (WGS) entry which is preliminary data.</text>
</comment>
<accession>A0A544QT81</accession>
<name>A0A544QT81_9FIRM</name>
<evidence type="ECO:0000256" key="1">
    <source>
        <dbReference type="SAM" id="Phobius"/>
    </source>
</evidence>
<dbReference type="PANTHER" id="PTHR30489:SF0">
    <property type="entry name" value="LIPOPROTEIN-RELEASING SYSTEM TRANSMEMBRANE PROTEIN LOLE"/>
    <property type="match status" value="1"/>
</dbReference>
<feature type="transmembrane region" description="Helical" evidence="1">
    <location>
        <begin position="220"/>
        <end position="245"/>
    </location>
</feature>
<keyword evidence="1" id="KW-0472">Membrane</keyword>
<dbReference type="GO" id="GO:0098797">
    <property type="term" value="C:plasma membrane protein complex"/>
    <property type="evidence" value="ECO:0007669"/>
    <property type="project" value="TreeGrafter"/>
</dbReference>
<organism evidence="2 3">
    <name type="scientific">Peptacetobacter hominis</name>
    <dbReference type="NCBI Taxonomy" id="2743610"/>
    <lineage>
        <taxon>Bacteria</taxon>
        <taxon>Bacillati</taxon>
        <taxon>Bacillota</taxon>
        <taxon>Clostridia</taxon>
        <taxon>Peptostreptococcales</taxon>
        <taxon>Peptostreptococcaceae</taxon>
        <taxon>Peptacetobacter</taxon>
    </lineage>
</organism>
<feature type="transmembrane region" description="Helical" evidence="1">
    <location>
        <begin position="284"/>
        <end position="308"/>
    </location>
</feature>
<keyword evidence="3" id="KW-1185">Reference proteome</keyword>
<reference evidence="2 3" key="1">
    <citation type="submission" date="2019-02" db="EMBL/GenBank/DDBJ databases">
        <title>Peptostreptococcaceae bacterium ZHW00191 nov., a new bacterium isolated from the human gut.</title>
        <authorList>
            <person name="Zhou H.-W."/>
            <person name="Chen X.-J."/>
        </authorList>
    </citation>
    <scope>NUCLEOTIDE SEQUENCE [LARGE SCALE GENOMIC DNA]</scope>
    <source>
        <strain evidence="2 3">ZHW00191</strain>
    </source>
</reference>
<protein>
    <submittedName>
        <fullName evidence="2">ABC transporter permease</fullName>
    </submittedName>
</protein>
<dbReference type="Proteomes" id="UP000317863">
    <property type="component" value="Unassembled WGS sequence"/>
</dbReference>
<dbReference type="InterPro" id="IPR051447">
    <property type="entry name" value="Lipoprotein-release_system"/>
</dbReference>
<dbReference type="AlphaFoldDB" id="A0A544QT81"/>
<gene>
    <name evidence="2" type="ORF">EXD82_09415</name>
</gene>